<name>A0A067KZ87_JATCU</name>
<organism evidence="2 3">
    <name type="scientific">Jatropha curcas</name>
    <name type="common">Barbados nut</name>
    <dbReference type="NCBI Taxonomy" id="180498"/>
    <lineage>
        <taxon>Eukaryota</taxon>
        <taxon>Viridiplantae</taxon>
        <taxon>Streptophyta</taxon>
        <taxon>Embryophyta</taxon>
        <taxon>Tracheophyta</taxon>
        <taxon>Spermatophyta</taxon>
        <taxon>Magnoliopsida</taxon>
        <taxon>eudicotyledons</taxon>
        <taxon>Gunneridae</taxon>
        <taxon>Pentapetalae</taxon>
        <taxon>rosids</taxon>
        <taxon>fabids</taxon>
        <taxon>Malpighiales</taxon>
        <taxon>Euphorbiaceae</taxon>
        <taxon>Crotonoideae</taxon>
        <taxon>Jatropheae</taxon>
        <taxon>Jatropha</taxon>
    </lineage>
</organism>
<proteinExistence type="predicted"/>
<accession>A0A067KZ87</accession>
<feature type="region of interest" description="Disordered" evidence="1">
    <location>
        <begin position="1235"/>
        <end position="1270"/>
    </location>
</feature>
<sequence length="1288" mass="140700">MGNEMGNNNTSGLQEEYNASNEAEQKSAQEPSVHANDVKGENHQKETGFASDDPKGVGDTPAYDQTSDIVKGQEKTDVSPPVESPKADKKLHEEVSEDGDFQLAASLSKESEDPKIKVSSENVLEMSNNGTGNSRQSSLGKEQEDMLNSTSVLISSSHDPESEDSAEPNSDQHQFKKVHAEESEEDNTNSSEGIEDVLGSNIACNSKEGLLDNHISGRIEETFVSDTKTDMAMKKDSLLEKEMAFEVEFGNGDIREKYDGELDSKVNCYGTDSLESQLEANLGGDSLTFHLEDKCMVIDQESELVVNKSEVVLDQETELIVNESEVVLDQETTVVLHQETELTVNESEVVLDQETTLIVNESTGEEDELHPESVGESEIHMQNASQTDSLTRLNRNEGSLFTVHDAASNGNCYVEEVKVVDESNNQNEASEEHLEGSEGKIMMAYESREFQAEAFILNGKSNEQESGDCIPEAYPARDAASNKNYQVAEANGVEEPGNQNEASEGKLVMVPENEIKESGDCIPEAHTACDAATNNNYQVVEANGVEEPDNQNEASEGKLVMVPEIEIEESGDCIPEAYTACDAAINTNYQVVEANGVEESYNQNEASEGKLVMVPEIEIKESGDCIPEAYTACDAATNNNYQVVAANGVEESYNQNEASEGKLVMVPEIEIKQSGDCIPEAYSNCDAATKNNYQVVEANGVGESDNQNEASEGKLVMVPEIEIKRSGDCIPEAYTACDAATNNNYQVVEANGVEESDNQNEASEGKLVMVPEIEIKQSGDCIPEAYTACDAATNNNYQVVEANGVEESDNQNEDSEGKLVMVPEIEIKESGDCIPEIYACDAATKNNYQVVEANGVEESDNQNEASEGKLVMIPEIEITAAKSSIANGRNNEELEDCKSEACEGKSVLCPQLATATAELPIKNEEESDDCKAAEEVPEEKQTMEIKEKTETECSLASTHLCEDNQQTPEEVQGGNSEFFTTTASVFHASSSLVETFVSAVELELEKPVEEVLPNETQTNPLTTSSANHSMEQPENVEIPVIVINDIEPIPQTLIQAESQNFPTSTIKNIVSAAQQEQSPHCSTAVKENQPTEEIEKAETSLFARASHELQETVGRFSTESIPDGLNMNAEMRKSPSFNLNLRIEARSEESDMTPLLCQDKNTIEGLSNQNQASDGSLQDPLLQAQYGQGSDKCQEMPAEEKVITLERSDSEKSRTPFLGFLKEDEEPHHLVVIPKKKDKKSAAKKGTKDQWNSSCNKEITPTPAKSKHKHKRRSSLFTNCMCCTTVIN</sequence>
<feature type="compositionally biased region" description="Polar residues" evidence="1">
    <location>
        <begin position="1"/>
        <end position="30"/>
    </location>
</feature>
<feature type="compositionally biased region" description="Polar residues" evidence="1">
    <location>
        <begin position="1250"/>
        <end position="1259"/>
    </location>
</feature>
<protein>
    <submittedName>
        <fullName evidence="2">Uncharacterized protein</fullName>
    </submittedName>
</protein>
<evidence type="ECO:0000313" key="2">
    <source>
        <dbReference type="EMBL" id="KDP40248.1"/>
    </source>
</evidence>
<dbReference type="EMBL" id="KK914334">
    <property type="protein sequence ID" value="KDP40248.1"/>
    <property type="molecule type" value="Genomic_DNA"/>
</dbReference>
<evidence type="ECO:0000256" key="1">
    <source>
        <dbReference type="SAM" id="MobiDB-lite"/>
    </source>
</evidence>
<evidence type="ECO:0000313" key="3">
    <source>
        <dbReference type="Proteomes" id="UP000027138"/>
    </source>
</evidence>
<dbReference type="Proteomes" id="UP000027138">
    <property type="component" value="Unassembled WGS sequence"/>
</dbReference>
<feature type="compositionally biased region" description="Polar residues" evidence="1">
    <location>
        <begin position="119"/>
        <end position="157"/>
    </location>
</feature>
<feature type="compositionally biased region" description="Basic and acidic residues" evidence="1">
    <location>
        <begin position="85"/>
        <end position="94"/>
    </location>
</feature>
<keyword evidence="3" id="KW-1185">Reference proteome</keyword>
<feature type="compositionally biased region" description="Basic and acidic residues" evidence="1">
    <location>
        <begin position="36"/>
        <end position="56"/>
    </location>
</feature>
<feature type="region of interest" description="Disordered" evidence="1">
    <location>
        <begin position="1"/>
        <end position="194"/>
    </location>
</feature>
<dbReference type="OrthoDB" id="1681423at2759"/>
<gene>
    <name evidence="2" type="ORF">JCGZ_02246</name>
</gene>
<feature type="compositionally biased region" description="Basic residues" evidence="1">
    <location>
        <begin position="1235"/>
        <end position="1245"/>
    </location>
</feature>
<feature type="region of interest" description="Disordered" evidence="1">
    <location>
        <begin position="924"/>
        <end position="944"/>
    </location>
</feature>
<reference evidence="2 3" key="1">
    <citation type="journal article" date="2014" name="PLoS ONE">
        <title>Global Analysis of Gene Expression Profiles in Physic Nut (Jatropha curcas L.) Seedlings Exposed to Salt Stress.</title>
        <authorList>
            <person name="Zhang L."/>
            <person name="Zhang C."/>
            <person name="Wu P."/>
            <person name="Chen Y."/>
            <person name="Li M."/>
            <person name="Jiang H."/>
            <person name="Wu G."/>
        </authorList>
    </citation>
    <scope>NUCLEOTIDE SEQUENCE [LARGE SCALE GENOMIC DNA]</scope>
    <source>
        <strain evidence="3">cv. GZQX0401</strain>
        <tissue evidence="2">Young leaves</tissue>
    </source>
</reference>
<feature type="compositionally biased region" description="Basic and acidic residues" evidence="1">
    <location>
        <begin position="109"/>
        <end position="118"/>
    </location>
</feature>